<proteinExistence type="predicted"/>
<organism evidence="1">
    <name type="scientific">Vitis vinifera</name>
    <name type="common">Grape</name>
    <dbReference type="NCBI Taxonomy" id="29760"/>
    <lineage>
        <taxon>Eukaryota</taxon>
        <taxon>Viridiplantae</taxon>
        <taxon>Streptophyta</taxon>
        <taxon>Embryophyta</taxon>
        <taxon>Tracheophyta</taxon>
        <taxon>Spermatophyta</taxon>
        <taxon>Magnoliopsida</taxon>
        <taxon>eudicotyledons</taxon>
        <taxon>Gunneridae</taxon>
        <taxon>Pentapetalae</taxon>
        <taxon>rosids</taxon>
        <taxon>Vitales</taxon>
        <taxon>Vitaceae</taxon>
        <taxon>Viteae</taxon>
        <taxon>Vitis</taxon>
    </lineage>
</organism>
<gene>
    <name evidence="1" type="ORF">VITISV_014271</name>
</gene>
<accession>A5BF37</accession>
<dbReference type="EMBL" id="AM457302">
    <property type="protein sequence ID" value="CAN61295.1"/>
    <property type="molecule type" value="Genomic_DNA"/>
</dbReference>
<sequence>MTALGLRKGRPLFRGRSRIQRQSSCLALHGRKLWVHSSHTERWRVDHLESIAGNTLTLGPNRVYARATDLMAKPLGSPLRLQQHRLIPMRTSPLALGLLELSRKQPRLPLLIIPSSDGIDKLASAYVKPP</sequence>
<evidence type="ECO:0000313" key="1">
    <source>
        <dbReference type="EMBL" id="CAN61295.1"/>
    </source>
</evidence>
<reference evidence="1" key="1">
    <citation type="journal article" date="2007" name="PLoS ONE">
        <title>The first genome sequence of an elite grapevine cultivar (Pinot noir Vitis vinifera L.): coping with a highly heterozygous genome.</title>
        <authorList>
            <person name="Velasco R."/>
            <person name="Zharkikh A."/>
            <person name="Troggio M."/>
            <person name="Cartwright D.A."/>
            <person name="Cestaro A."/>
            <person name="Pruss D."/>
            <person name="Pindo M."/>
            <person name="FitzGerald L.M."/>
            <person name="Vezzulli S."/>
            <person name="Reid J."/>
            <person name="Malacarne G."/>
            <person name="Iliev D."/>
            <person name="Coppola G."/>
            <person name="Wardell B."/>
            <person name="Micheletti D."/>
            <person name="Macalma T."/>
            <person name="Facci M."/>
            <person name="Mitchell J.T."/>
            <person name="Perazzolli M."/>
            <person name="Eldredge G."/>
            <person name="Gatto P."/>
            <person name="Oyzerski R."/>
            <person name="Moretto M."/>
            <person name="Gutin N."/>
            <person name="Stefanini M."/>
            <person name="Chen Y."/>
            <person name="Segala C."/>
            <person name="Davenport C."/>
            <person name="Dematte L."/>
            <person name="Mraz A."/>
            <person name="Battilana J."/>
            <person name="Stormo K."/>
            <person name="Costa F."/>
            <person name="Tao Q."/>
            <person name="Si-Ammour A."/>
            <person name="Harkins T."/>
            <person name="Lackey A."/>
            <person name="Perbost C."/>
            <person name="Taillon B."/>
            <person name="Stella A."/>
            <person name="Solovyev V."/>
            <person name="Fawcett J.A."/>
            <person name="Sterck L."/>
            <person name="Vandepoele K."/>
            <person name="Grando S.M."/>
            <person name="Toppo S."/>
            <person name="Moser C."/>
            <person name="Lanchbury J."/>
            <person name="Bogden R."/>
            <person name="Skolnick M."/>
            <person name="Sgaramella V."/>
            <person name="Bhatnagar S.K."/>
            <person name="Fontana P."/>
            <person name="Gutin A."/>
            <person name="Van de Peer Y."/>
            <person name="Salamini F."/>
            <person name="Viola R."/>
        </authorList>
    </citation>
    <scope>NUCLEOTIDE SEQUENCE</scope>
</reference>
<dbReference type="AlphaFoldDB" id="A5BF37"/>
<protein>
    <submittedName>
        <fullName evidence="1">Uncharacterized protein</fullName>
    </submittedName>
</protein>
<name>A5BF37_VITVI</name>